<feature type="region of interest" description="Disordered" evidence="1">
    <location>
        <begin position="1"/>
        <end position="126"/>
    </location>
</feature>
<dbReference type="AlphaFoldDB" id="A0A9W8H8H6"/>
<dbReference type="GO" id="GO:0006325">
    <property type="term" value="P:chromatin organization"/>
    <property type="evidence" value="ECO:0007669"/>
    <property type="project" value="TreeGrafter"/>
</dbReference>
<sequence>MNAGGGKRRQTDEQSVEARLKQSTVGLVHLSDFRRIKSELEEHRQRAAAQTLGSTSGDQRQDADPAPGRPPKKAKKTAKKKKQAKKLSFGSDSESDDSVPGVVGKNPGVDTSFLPDAQRDQADAAQREALRQQWLAAQAQQKKQPLTITYSYWDGTGHRRQTQCVQGDTIAAFLGKCRTQVSELQGRSVDGLMFVKEDVIVPHHVTFYDLITSRARGKSGALFDFGVHEDVRVSNDAARERDEAHAGKVCERAWYERNKHIFPASRWEMFDPEKDYGRYTVK</sequence>
<reference evidence="3" key="1">
    <citation type="submission" date="2022-07" db="EMBL/GenBank/DDBJ databases">
        <title>Phylogenomic reconstructions and comparative analyses of Kickxellomycotina fungi.</title>
        <authorList>
            <person name="Reynolds N.K."/>
            <person name="Stajich J.E."/>
            <person name="Barry K."/>
            <person name="Grigoriev I.V."/>
            <person name="Crous P."/>
            <person name="Smith M.E."/>
        </authorList>
    </citation>
    <scope>NUCLEOTIDE SEQUENCE</scope>
    <source>
        <strain evidence="3">BCRC 34489</strain>
    </source>
</reference>
<dbReference type="Proteomes" id="UP001140172">
    <property type="component" value="Unassembled WGS sequence"/>
</dbReference>
<gene>
    <name evidence="3" type="ORF">GGI15_004538</name>
</gene>
<dbReference type="InterPro" id="IPR007005">
    <property type="entry name" value="XAP5"/>
</dbReference>
<feature type="compositionally biased region" description="Basic and acidic residues" evidence="1">
    <location>
        <begin position="31"/>
        <end position="45"/>
    </location>
</feature>
<dbReference type="OrthoDB" id="1562195at2759"/>
<evidence type="ECO:0000256" key="1">
    <source>
        <dbReference type="SAM" id="MobiDB-lite"/>
    </source>
</evidence>
<dbReference type="GO" id="GO:0005634">
    <property type="term" value="C:nucleus"/>
    <property type="evidence" value="ECO:0007669"/>
    <property type="project" value="InterPro"/>
</dbReference>
<evidence type="ECO:0000313" key="4">
    <source>
        <dbReference type="Proteomes" id="UP001140172"/>
    </source>
</evidence>
<keyword evidence="4" id="KW-1185">Reference proteome</keyword>
<evidence type="ECO:0000259" key="2">
    <source>
        <dbReference type="Pfam" id="PF04921"/>
    </source>
</evidence>
<protein>
    <recommendedName>
        <fullName evidence="2">FAM50A/XAP5 C-terminal domain-containing protein</fullName>
    </recommendedName>
</protein>
<proteinExistence type="predicted"/>
<feature type="compositionally biased region" description="Basic residues" evidence="1">
    <location>
        <begin position="70"/>
        <end position="85"/>
    </location>
</feature>
<feature type="compositionally biased region" description="Basic and acidic residues" evidence="1">
    <location>
        <begin position="117"/>
        <end position="126"/>
    </location>
</feature>
<accession>A0A9W8H8H6</accession>
<organism evidence="3 4">
    <name type="scientific">Coemansia interrupta</name>
    <dbReference type="NCBI Taxonomy" id="1126814"/>
    <lineage>
        <taxon>Eukaryota</taxon>
        <taxon>Fungi</taxon>
        <taxon>Fungi incertae sedis</taxon>
        <taxon>Zoopagomycota</taxon>
        <taxon>Kickxellomycotina</taxon>
        <taxon>Kickxellomycetes</taxon>
        <taxon>Kickxellales</taxon>
        <taxon>Kickxellaceae</taxon>
        <taxon>Coemansia</taxon>
    </lineage>
</organism>
<feature type="compositionally biased region" description="Basic and acidic residues" evidence="1">
    <location>
        <begin position="9"/>
        <end position="20"/>
    </location>
</feature>
<dbReference type="PANTHER" id="PTHR12722">
    <property type="entry name" value="XAP-5 PROTEIN-RELATED"/>
    <property type="match status" value="1"/>
</dbReference>
<evidence type="ECO:0000313" key="3">
    <source>
        <dbReference type="EMBL" id="KAJ2777335.1"/>
    </source>
</evidence>
<name>A0A9W8H8H6_9FUNG</name>
<dbReference type="Pfam" id="PF04921">
    <property type="entry name" value="XAP5"/>
    <property type="match status" value="1"/>
</dbReference>
<dbReference type="EMBL" id="JANBUM010000423">
    <property type="protein sequence ID" value="KAJ2777335.1"/>
    <property type="molecule type" value="Genomic_DNA"/>
</dbReference>
<dbReference type="InterPro" id="IPR048337">
    <property type="entry name" value="FAM50A/XAP5_C"/>
</dbReference>
<dbReference type="PANTHER" id="PTHR12722:SF0">
    <property type="entry name" value="PROTEIN FAM50A"/>
    <property type="match status" value="1"/>
</dbReference>
<comment type="caution">
    <text evidence="3">The sequence shown here is derived from an EMBL/GenBank/DDBJ whole genome shotgun (WGS) entry which is preliminary data.</text>
</comment>
<feature type="domain" description="FAM50A/XAP5 C-terminal" evidence="2">
    <location>
        <begin position="146"/>
        <end position="280"/>
    </location>
</feature>